<organism evidence="3">
    <name type="scientific">viral metagenome</name>
    <dbReference type="NCBI Taxonomy" id="1070528"/>
    <lineage>
        <taxon>unclassified sequences</taxon>
        <taxon>metagenomes</taxon>
        <taxon>organismal metagenomes</taxon>
    </lineage>
</organism>
<dbReference type="InterPro" id="IPR003593">
    <property type="entry name" value="AAA+_ATPase"/>
</dbReference>
<accession>A0A6C0B2Y3</accession>
<evidence type="ECO:0000256" key="1">
    <source>
        <dbReference type="ARBA" id="ARBA00007448"/>
    </source>
</evidence>
<dbReference type="GO" id="GO:0016887">
    <property type="term" value="F:ATP hydrolysis activity"/>
    <property type="evidence" value="ECO:0007669"/>
    <property type="project" value="InterPro"/>
</dbReference>
<dbReference type="AlphaFoldDB" id="A0A6C0B2Y3"/>
<dbReference type="InterPro" id="IPR027417">
    <property type="entry name" value="P-loop_NTPase"/>
</dbReference>
<dbReference type="InterPro" id="IPR050747">
    <property type="entry name" value="Mitochondrial_chaperone_BCS1"/>
</dbReference>
<name>A0A6C0B2Y3_9ZZZZ</name>
<comment type="similarity">
    <text evidence="1">Belongs to the AAA ATPase family. BCS1 subfamily.</text>
</comment>
<dbReference type="InterPro" id="IPR003960">
    <property type="entry name" value="ATPase_AAA_CS"/>
</dbReference>
<feature type="domain" description="AAA+ ATPase" evidence="2">
    <location>
        <begin position="185"/>
        <end position="386"/>
    </location>
</feature>
<dbReference type="GO" id="GO:0005524">
    <property type="term" value="F:ATP binding"/>
    <property type="evidence" value="ECO:0007669"/>
    <property type="project" value="InterPro"/>
</dbReference>
<dbReference type="SUPFAM" id="SSF52540">
    <property type="entry name" value="P-loop containing nucleoside triphosphate hydrolases"/>
    <property type="match status" value="2"/>
</dbReference>
<reference evidence="3" key="1">
    <citation type="journal article" date="2020" name="Nature">
        <title>Giant virus diversity and host interactions through global metagenomics.</title>
        <authorList>
            <person name="Schulz F."/>
            <person name="Roux S."/>
            <person name="Paez-Espino D."/>
            <person name="Jungbluth S."/>
            <person name="Walsh D.A."/>
            <person name="Denef V.J."/>
            <person name="McMahon K.D."/>
            <person name="Konstantinidis K.T."/>
            <person name="Eloe-Fadrosh E.A."/>
            <person name="Kyrpides N.C."/>
            <person name="Woyke T."/>
        </authorList>
    </citation>
    <scope>NUCLEOTIDE SEQUENCE</scope>
    <source>
        <strain evidence="3">GVMAG-M-3300009422-16</strain>
    </source>
</reference>
<dbReference type="PANTHER" id="PTHR23070">
    <property type="entry name" value="BCS1 AAA-TYPE ATPASE"/>
    <property type="match status" value="1"/>
</dbReference>
<sequence length="442" mass="51948">METIESKITFYKSKKDTEVDITFDAINSYICNLDNCKELRFNNYYYINNKEQFQIKDNIYCKLTNLEIAKDSVNTYSLEIYSPVLKLGELKMFINELKKKYLYERNNKLDNLKYYFDEHYSPLMKNSQNVTKFSTAPNELTFTMTQFNTNKSLKNVFGDHLKLIKERMDLFCNNPEWYSEKGIPYTLGILLHGPPGTGKTSIIKAIAKDTNRHIFNIKLHPDTTKSQLRNLFFNEDVKVIKNGKSEIYNIPLSERIYVLEDVDCDNEILLDREFKTQKESTKKCFTDFENSFESRYDQYNSSRDNYAKFVCNEKDNKGREKCQYPIDIQEDTSEKLTLSFILNILDGILETPGRILVMTSNYPEKLDKALIRPGRIDINLRVGYCDIPMIKDIYRFFYNEDIDLDYITLKENITPAQLNKILLDNFNNSDNASIEIINFIKG</sequence>
<dbReference type="SMART" id="SM00382">
    <property type="entry name" value="AAA"/>
    <property type="match status" value="1"/>
</dbReference>
<proteinExistence type="inferred from homology"/>
<dbReference type="PROSITE" id="PS00674">
    <property type="entry name" value="AAA"/>
    <property type="match status" value="1"/>
</dbReference>
<dbReference type="Pfam" id="PF00004">
    <property type="entry name" value="AAA"/>
    <property type="match status" value="2"/>
</dbReference>
<evidence type="ECO:0000259" key="2">
    <source>
        <dbReference type="SMART" id="SM00382"/>
    </source>
</evidence>
<evidence type="ECO:0000313" key="3">
    <source>
        <dbReference type="EMBL" id="QHS86577.1"/>
    </source>
</evidence>
<dbReference type="EMBL" id="MN739058">
    <property type="protein sequence ID" value="QHS86577.1"/>
    <property type="molecule type" value="Genomic_DNA"/>
</dbReference>
<dbReference type="Gene3D" id="3.40.50.300">
    <property type="entry name" value="P-loop containing nucleotide triphosphate hydrolases"/>
    <property type="match status" value="1"/>
</dbReference>
<dbReference type="InterPro" id="IPR003959">
    <property type="entry name" value="ATPase_AAA_core"/>
</dbReference>
<protein>
    <recommendedName>
        <fullName evidence="2">AAA+ ATPase domain-containing protein</fullName>
    </recommendedName>
</protein>